<dbReference type="GO" id="GO:1902758">
    <property type="term" value="P:bis(molybdopterin guanine dinucleotide)molybdenum biosynthetic process"/>
    <property type="evidence" value="ECO:0007669"/>
    <property type="project" value="TreeGrafter"/>
</dbReference>
<dbReference type="Pfam" id="PF12804">
    <property type="entry name" value="NTP_transf_3"/>
    <property type="match status" value="1"/>
</dbReference>
<dbReference type="RefSeq" id="WP_040039081.1">
    <property type="nucleotide sequence ID" value="NZ_JWJG01000028.1"/>
</dbReference>
<dbReference type="GO" id="GO:0005737">
    <property type="term" value="C:cytoplasm"/>
    <property type="evidence" value="ECO:0007669"/>
    <property type="project" value="UniProtKB-SubCell"/>
</dbReference>
<dbReference type="NCBIfam" id="TIGR02665">
    <property type="entry name" value="molyb_mobA"/>
    <property type="match status" value="1"/>
</dbReference>
<dbReference type="GO" id="GO:0061603">
    <property type="term" value="F:molybdenum cofactor guanylyltransferase activity"/>
    <property type="evidence" value="ECO:0007669"/>
    <property type="project" value="UniProtKB-EC"/>
</dbReference>
<keyword evidence="11" id="KW-1185">Reference proteome</keyword>
<proteinExistence type="inferred from homology"/>
<comment type="function">
    <text evidence="8">Transfers a GMP moiety from GTP to Mo-molybdopterin (Mo-MPT) cofactor (Moco or molybdenum cofactor) to form Mo-molybdopterin guanine dinucleotide (Mo-MGD) cofactor.</text>
</comment>
<dbReference type="AlphaFoldDB" id="A0A0C1YI09"/>
<dbReference type="CDD" id="cd02503">
    <property type="entry name" value="MobA"/>
    <property type="match status" value="1"/>
</dbReference>
<feature type="binding site" evidence="8">
    <location>
        <begin position="13"/>
        <end position="15"/>
    </location>
    <ligand>
        <name>GTP</name>
        <dbReference type="ChEBI" id="CHEBI:37565"/>
    </ligand>
</feature>
<sequence>MTPSTSQITGLVLAGGRGSRMGGVDKGLQPLNGMPMIKHVIERLSPQVGALMINANQNLERYRAFGLPLWPDQLTGFAGPLAGLHTGLMHCATDYLVTAPCDSPFLPPDLVARLRAALAAQEANLAVAATEENGTRRLHPVFCLMHVSVLPSLTAYLDDGGRKFETWCRSLRLADVPFPDEAAFRNINTVEELRRFENP</sequence>
<comment type="catalytic activity">
    <reaction evidence="8">
        <text>Mo-molybdopterin + GTP + H(+) = Mo-molybdopterin guanine dinucleotide + diphosphate</text>
        <dbReference type="Rhea" id="RHEA:34243"/>
        <dbReference type="ChEBI" id="CHEBI:15378"/>
        <dbReference type="ChEBI" id="CHEBI:33019"/>
        <dbReference type="ChEBI" id="CHEBI:37565"/>
        <dbReference type="ChEBI" id="CHEBI:71302"/>
        <dbReference type="ChEBI" id="CHEBI:71310"/>
        <dbReference type="EC" id="2.7.7.77"/>
    </reaction>
</comment>
<keyword evidence="2 8" id="KW-0808">Transferase</keyword>
<dbReference type="EC" id="2.7.7.77" evidence="8"/>
<comment type="domain">
    <text evidence="8">The N-terminal domain determines nucleotide recognition and specific binding, while the C-terminal domain determines the specific binding to the target protein.</text>
</comment>
<evidence type="ECO:0000256" key="5">
    <source>
        <dbReference type="ARBA" id="ARBA00022842"/>
    </source>
</evidence>
<dbReference type="GO" id="GO:0005525">
    <property type="term" value="F:GTP binding"/>
    <property type="evidence" value="ECO:0007669"/>
    <property type="project" value="UniProtKB-UniRule"/>
</dbReference>
<evidence type="ECO:0000259" key="9">
    <source>
        <dbReference type="Pfam" id="PF12804"/>
    </source>
</evidence>
<accession>A0A0C1YI09</accession>
<feature type="domain" description="MobA-like NTP transferase" evidence="9">
    <location>
        <begin position="10"/>
        <end position="163"/>
    </location>
</feature>
<evidence type="ECO:0000256" key="3">
    <source>
        <dbReference type="ARBA" id="ARBA00022723"/>
    </source>
</evidence>
<feature type="binding site" evidence="8">
    <location>
        <position position="54"/>
    </location>
    <ligand>
        <name>GTP</name>
        <dbReference type="ChEBI" id="CHEBI:37565"/>
    </ligand>
</feature>
<dbReference type="GO" id="GO:0046872">
    <property type="term" value="F:metal ion binding"/>
    <property type="evidence" value="ECO:0007669"/>
    <property type="project" value="UniProtKB-KW"/>
</dbReference>
<evidence type="ECO:0000256" key="2">
    <source>
        <dbReference type="ARBA" id="ARBA00022679"/>
    </source>
</evidence>
<feature type="binding site" evidence="8">
    <location>
        <position position="72"/>
    </location>
    <ligand>
        <name>GTP</name>
        <dbReference type="ChEBI" id="CHEBI:37565"/>
    </ligand>
</feature>
<keyword evidence="4 8" id="KW-0547">Nucleotide-binding</keyword>
<dbReference type="OrthoDB" id="9788394at2"/>
<dbReference type="Proteomes" id="UP000031572">
    <property type="component" value="Unassembled WGS sequence"/>
</dbReference>
<keyword evidence="3 8" id="KW-0479">Metal-binding</keyword>
<name>A0A0C1YI09_9BURK</name>
<gene>
    <name evidence="8" type="primary">mobA</name>
    <name evidence="10" type="ORF">TSA66_04040</name>
</gene>
<comment type="similarity">
    <text evidence="8">Belongs to the MobA family.</text>
</comment>
<dbReference type="EMBL" id="JWJG01000028">
    <property type="protein sequence ID" value="KIF80167.1"/>
    <property type="molecule type" value="Genomic_DNA"/>
</dbReference>
<keyword evidence="5 8" id="KW-0460">Magnesium</keyword>
<evidence type="ECO:0000256" key="7">
    <source>
        <dbReference type="ARBA" id="ARBA00023150"/>
    </source>
</evidence>
<evidence type="ECO:0000313" key="11">
    <source>
        <dbReference type="Proteomes" id="UP000031572"/>
    </source>
</evidence>
<dbReference type="Gene3D" id="3.90.550.10">
    <property type="entry name" value="Spore Coat Polysaccharide Biosynthesis Protein SpsA, Chain A"/>
    <property type="match status" value="1"/>
</dbReference>
<protein>
    <recommendedName>
        <fullName evidence="8">Molybdenum cofactor guanylyltransferase</fullName>
        <shortName evidence="8">MoCo guanylyltransferase</shortName>
        <ecNumber evidence="8">2.7.7.77</ecNumber>
    </recommendedName>
    <alternativeName>
        <fullName evidence="8">GTP:molybdopterin guanylyltransferase</fullName>
    </alternativeName>
    <alternativeName>
        <fullName evidence="8">Mo-MPT guanylyltransferase</fullName>
    </alternativeName>
    <alternativeName>
        <fullName evidence="8">Molybdopterin guanylyltransferase</fullName>
    </alternativeName>
    <alternativeName>
        <fullName evidence="8">Molybdopterin-guanine dinucleotide synthase</fullName>
        <shortName evidence="8">MGD synthase</shortName>
    </alternativeName>
</protein>
<dbReference type="InterPro" id="IPR029044">
    <property type="entry name" value="Nucleotide-diphossugar_trans"/>
</dbReference>
<evidence type="ECO:0000256" key="1">
    <source>
        <dbReference type="ARBA" id="ARBA00022490"/>
    </source>
</evidence>
<evidence type="ECO:0000256" key="4">
    <source>
        <dbReference type="ARBA" id="ARBA00022741"/>
    </source>
</evidence>
<feature type="binding site" evidence="8">
    <location>
        <position position="102"/>
    </location>
    <ligand>
        <name>Mg(2+)</name>
        <dbReference type="ChEBI" id="CHEBI:18420"/>
    </ligand>
</feature>
<keyword evidence="1 8" id="KW-0963">Cytoplasm</keyword>
<comment type="cofactor">
    <cofactor evidence="8">
        <name>Mg(2+)</name>
        <dbReference type="ChEBI" id="CHEBI:18420"/>
    </cofactor>
</comment>
<evidence type="ECO:0000256" key="6">
    <source>
        <dbReference type="ARBA" id="ARBA00023134"/>
    </source>
</evidence>
<dbReference type="SUPFAM" id="SSF53448">
    <property type="entry name" value="Nucleotide-diphospho-sugar transferases"/>
    <property type="match status" value="1"/>
</dbReference>
<evidence type="ECO:0000313" key="10">
    <source>
        <dbReference type="EMBL" id="KIF80167.1"/>
    </source>
</evidence>
<dbReference type="InterPro" id="IPR013482">
    <property type="entry name" value="Molybde_CF_guanTrfase"/>
</dbReference>
<feature type="binding site" evidence="8">
    <location>
        <position position="26"/>
    </location>
    <ligand>
        <name>GTP</name>
        <dbReference type="ChEBI" id="CHEBI:37565"/>
    </ligand>
</feature>
<evidence type="ECO:0000256" key="8">
    <source>
        <dbReference type="HAMAP-Rule" id="MF_00316"/>
    </source>
</evidence>
<organism evidence="10 11">
    <name type="scientific">Noviherbaspirillum autotrophicum</name>
    <dbReference type="NCBI Taxonomy" id="709839"/>
    <lineage>
        <taxon>Bacteria</taxon>
        <taxon>Pseudomonadati</taxon>
        <taxon>Pseudomonadota</taxon>
        <taxon>Betaproteobacteria</taxon>
        <taxon>Burkholderiales</taxon>
        <taxon>Oxalobacteraceae</taxon>
        <taxon>Noviherbaspirillum</taxon>
    </lineage>
</organism>
<dbReference type="PANTHER" id="PTHR19136">
    <property type="entry name" value="MOLYBDENUM COFACTOR GUANYLYLTRANSFERASE"/>
    <property type="match status" value="1"/>
</dbReference>
<comment type="subcellular location">
    <subcellularLocation>
        <location evidence="8">Cytoplasm</location>
    </subcellularLocation>
</comment>
<dbReference type="PANTHER" id="PTHR19136:SF81">
    <property type="entry name" value="MOLYBDENUM COFACTOR GUANYLYLTRANSFERASE"/>
    <property type="match status" value="1"/>
</dbReference>
<dbReference type="STRING" id="709839.TSA66_04040"/>
<feature type="binding site" evidence="8">
    <location>
        <position position="102"/>
    </location>
    <ligand>
        <name>GTP</name>
        <dbReference type="ChEBI" id="CHEBI:37565"/>
    </ligand>
</feature>
<dbReference type="InterPro" id="IPR025877">
    <property type="entry name" value="MobA-like_NTP_Trfase"/>
</dbReference>
<keyword evidence="7 8" id="KW-0501">Molybdenum cofactor biosynthesis</keyword>
<dbReference type="HAMAP" id="MF_00316">
    <property type="entry name" value="MobA"/>
    <property type="match status" value="1"/>
</dbReference>
<reference evidence="10 11" key="1">
    <citation type="submission" date="2014-12" db="EMBL/GenBank/DDBJ databases">
        <title>Denitrispirillum autotrophicum gen. nov., sp. nov., Denitrifying, Facultatively Autotrophic Bacteria Isolated from Rice Paddy Soil.</title>
        <authorList>
            <person name="Ishii S."/>
            <person name="Ashida N."/>
            <person name="Ohno H."/>
            <person name="Otsuka S."/>
            <person name="Yokota A."/>
            <person name="Senoo K."/>
        </authorList>
    </citation>
    <scope>NUCLEOTIDE SEQUENCE [LARGE SCALE GENOMIC DNA]</scope>
    <source>
        <strain evidence="10 11">TSA66</strain>
    </source>
</reference>
<comment type="subunit">
    <text evidence="8">Monomer.</text>
</comment>
<keyword evidence="6 8" id="KW-0342">GTP-binding</keyword>
<comment type="caution">
    <text evidence="10">The sequence shown here is derived from an EMBL/GenBank/DDBJ whole genome shotgun (WGS) entry which is preliminary data.</text>
</comment>